<feature type="domain" description="SGNH hydrolase-type esterase" evidence="1">
    <location>
        <begin position="138"/>
        <end position="353"/>
    </location>
</feature>
<reference evidence="2 3" key="1">
    <citation type="submission" date="2013-05" db="EMBL/GenBank/DDBJ databases">
        <title>Genome assembly of Chondromyces apiculatus DSM 436.</title>
        <authorList>
            <person name="Sharma G."/>
            <person name="Khatri I."/>
            <person name="Kaur C."/>
            <person name="Mayilraj S."/>
            <person name="Subramanian S."/>
        </authorList>
    </citation>
    <scope>NUCLEOTIDE SEQUENCE [LARGE SCALE GENOMIC DNA]</scope>
    <source>
        <strain evidence="2 3">DSM 436</strain>
    </source>
</reference>
<dbReference type="eggNOG" id="COG2755">
    <property type="taxonomic scope" value="Bacteria"/>
</dbReference>
<dbReference type="STRING" id="1192034.CAP_5894"/>
<dbReference type="RefSeq" id="WP_044236090.1">
    <property type="nucleotide sequence ID" value="NZ_ASRX01000005.1"/>
</dbReference>
<dbReference type="Proteomes" id="UP000019678">
    <property type="component" value="Unassembled WGS sequence"/>
</dbReference>
<name>A0A017TFY5_9BACT</name>
<dbReference type="EMBL" id="ASRX01000005">
    <property type="protein sequence ID" value="EYF08134.1"/>
    <property type="molecule type" value="Genomic_DNA"/>
</dbReference>
<comment type="caution">
    <text evidence="2">The sequence shown here is derived from an EMBL/GenBank/DDBJ whole genome shotgun (WGS) entry which is preliminary data.</text>
</comment>
<dbReference type="CDD" id="cd00229">
    <property type="entry name" value="SGNH_hydrolase"/>
    <property type="match status" value="1"/>
</dbReference>
<dbReference type="AlphaFoldDB" id="A0A017TFY5"/>
<dbReference type="GO" id="GO:0016788">
    <property type="term" value="F:hydrolase activity, acting on ester bonds"/>
    <property type="evidence" value="ECO:0007669"/>
    <property type="project" value="UniProtKB-ARBA"/>
</dbReference>
<evidence type="ECO:0000313" key="3">
    <source>
        <dbReference type="Proteomes" id="UP000019678"/>
    </source>
</evidence>
<gene>
    <name evidence="2" type="ORF">CAP_5894</name>
</gene>
<sequence>MRPPTPARALALALALAGAGLLYVNRVSPDESRTLGALVLAASLAALLTRETPGRRRALEAIAVLLLVLAGGEWAVRRETQRAQADYANSAIQFVDDPVLRYHWKPGISCGAGTTNDRGMLDVPRQTDKPPGTLRIACLGDSVGGDCSLPRDNACVALERILRDARGGRPTEVLNFSVPGYNTLQEARALDVRALPFSPDAAVVLYVVNDPYPELAISHHLPGHLKFEHLLWSAGRFAAAKAFPGRVDPLGGLLQGFYEDPRSWDGVVVAGFDRLRATADAHHLPVVVAVFPLFLPDALPEHRAIGPRVAGEAARHGFIALDLADAAYRDESIEALLKPSRDMIHPNAHAHQLAAEAIARALLAQHPELRDR</sequence>
<dbReference type="Pfam" id="PF13472">
    <property type="entry name" value="Lipase_GDSL_2"/>
    <property type="match status" value="1"/>
</dbReference>
<dbReference type="InterPro" id="IPR013830">
    <property type="entry name" value="SGNH_hydro"/>
</dbReference>
<evidence type="ECO:0000313" key="2">
    <source>
        <dbReference type="EMBL" id="EYF08134.1"/>
    </source>
</evidence>
<evidence type="ECO:0000259" key="1">
    <source>
        <dbReference type="Pfam" id="PF13472"/>
    </source>
</evidence>
<dbReference type="InterPro" id="IPR036514">
    <property type="entry name" value="SGNH_hydro_sf"/>
</dbReference>
<keyword evidence="3" id="KW-1185">Reference proteome</keyword>
<dbReference type="SUPFAM" id="SSF52266">
    <property type="entry name" value="SGNH hydrolase"/>
    <property type="match status" value="1"/>
</dbReference>
<proteinExistence type="predicted"/>
<accession>A0A017TFY5</accession>
<organism evidence="2 3">
    <name type="scientific">Chondromyces apiculatus DSM 436</name>
    <dbReference type="NCBI Taxonomy" id="1192034"/>
    <lineage>
        <taxon>Bacteria</taxon>
        <taxon>Pseudomonadati</taxon>
        <taxon>Myxococcota</taxon>
        <taxon>Polyangia</taxon>
        <taxon>Polyangiales</taxon>
        <taxon>Polyangiaceae</taxon>
        <taxon>Chondromyces</taxon>
    </lineage>
</organism>
<dbReference type="Gene3D" id="3.40.50.1110">
    <property type="entry name" value="SGNH hydrolase"/>
    <property type="match status" value="1"/>
</dbReference>
<protein>
    <submittedName>
        <fullName evidence="2">Putative signal peptide protein</fullName>
    </submittedName>
</protein>
<dbReference type="OrthoDB" id="5509416at2"/>